<dbReference type="InterPro" id="IPR011249">
    <property type="entry name" value="Metalloenz_LuxS/M16"/>
</dbReference>
<comment type="caution">
    <text evidence="2">The sequence shown here is derived from an EMBL/GenBank/DDBJ whole genome shotgun (WGS) entry which is preliminary data.</text>
</comment>
<dbReference type="SMART" id="SM01264">
    <property type="entry name" value="M16C_associated"/>
    <property type="match status" value="1"/>
</dbReference>
<accession>A0AA43RGG0</accession>
<dbReference type="Pfam" id="PF00675">
    <property type="entry name" value="Peptidase_M16"/>
    <property type="match status" value="1"/>
</dbReference>
<dbReference type="AlphaFoldDB" id="A0AA43RGG0"/>
<name>A0AA43RGG0_9ACTN</name>
<dbReference type="FunFam" id="3.30.830.10:FF:000034">
    <property type="entry name" value="presequence protease 1, chloroplastic/mitochondrial"/>
    <property type="match status" value="1"/>
</dbReference>
<dbReference type="InterPro" id="IPR007863">
    <property type="entry name" value="Peptidase_M16_C"/>
</dbReference>
<dbReference type="InterPro" id="IPR055130">
    <property type="entry name" value="PreP_C"/>
</dbReference>
<protein>
    <submittedName>
        <fullName evidence="2">Insulinase family protein</fullName>
    </submittedName>
</protein>
<dbReference type="EMBL" id="JAUMVS010000013">
    <property type="protein sequence ID" value="MDO4841374.1"/>
    <property type="molecule type" value="Genomic_DNA"/>
</dbReference>
<dbReference type="SUPFAM" id="SSF63411">
    <property type="entry name" value="LuxS/MPP-like metallohydrolase"/>
    <property type="match status" value="4"/>
</dbReference>
<feature type="domain" description="Peptidase M16C associated" evidence="1">
    <location>
        <begin position="460"/>
        <end position="708"/>
    </location>
</feature>
<evidence type="ECO:0000259" key="1">
    <source>
        <dbReference type="SMART" id="SM01264"/>
    </source>
</evidence>
<dbReference type="PANTHER" id="PTHR43016:SF13">
    <property type="entry name" value="PRESEQUENCE PROTEASE, MITOCHONDRIAL"/>
    <property type="match status" value="1"/>
</dbReference>
<dbReference type="InterPro" id="IPR013578">
    <property type="entry name" value="Peptidase_M16C_assoc"/>
</dbReference>
<dbReference type="Pfam" id="PF08367">
    <property type="entry name" value="M16C_assoc"/>
    <property type="match status" value="1"/>
</dbReference>
<dbReference type="Gene3D" id="3.30.830.10">
    <property type="entry name" value="Metalloenzyme, LuxS/M16 peptidase-like"/>
    <property type="match status" value="4"/>
</dbReference>
<dbReference type="GO" id="GO:0046872">
    <property type="term" value="F:metal ion binding"/>
    <property type="evidence" value="ECO:0007669"/>
    <property type="project" value="InterPro"/>
</dbReference>
<dbReference type="GO" id="GO:0016485">
    <property type="term" value="P:protein processing"/>
    <property type="evidence" value="ECO:0007669"/>
    <property type="project" value="TreeGrafter"/>
</dbReference>
<gene>
    <name evidence="2" type="ORF">Q3982_01700</name>
</gene>
<dbReference type="GO" id="GO:0004222">
    <property type="term" value="F:metalloendopeptidase activity"/>
    <property type="evidence" value="ECO:0007669"/>
    <property type="project" value="TreeGrafter"/>
</dbReference>
<dbReference type="Proteomes" id="UP001168575">
    <property type="component" value="Unassembled WGS sequence"/>
</dbReference>
<evidence type="ECO:0000313" key="2">
    <source>
        <dbReference type="EMBL" id="MDO4841374.1"/>
    </source>
</evidence>
<sequence length="969" mass="107996">MIFKVDVESIAKKHGFCLVNKENLKEIDGTAWVLKHEATGARLLFLQNDDEDKSFSISFKTPPKDSTGVFHILEHSVLCGSKKYPVKEPFVNLLKSSMQTFLNAMTFPDKTVYPVASTNEKDLLNLMNIYLDAVFNPRIYSSEEIFLQEGWHKEADENGNLKYSGVVYNEMQGALSDANSVLFDAICERLYPGSAYSFESGGDPKNIPDLTYENFLKTHARHYSPSNSYIQLYGNLNPDEFLRVISEDYLLPVQAEIDAGERQAPEPFAINDHAPVNPELAEIKMDVSEDAAPQAIAFKICPATDVVTFHAIDILMDAVMSSNVSPLKAQLLATGVAQDFSVSLIEPIETPSLMFMCQAVKSDDALEVMQKEILSFMKDWAENGVDADLIRASIDHTELVMREFNFGTSDGVIYAMDTLSTWLYDDYMPTDALKFETYFKKLREMLDNGGFEELIKNYFLSGAPVAKAKIVPAQKEAEAAGAKLSSDEISHIEAEVEKLHELQQAPDPPEDVAKLPHLKRSDVNDSVKKRHFEVSDSDGFKLLRHNEIQSSGLNYFNVYFDCSEIDAQDYPYLSLLTLLMGKFDTEDFTAEQIHLDSRRLFGKLNFKNVIPVTKDDEKVNLFKVGTSCLSRNASEAANLVGSILTTPSFDNAERLGQILMSLKIRTEEALINSGHALARRRAESTLTWRQSVEETMSGITMFQFLCDACDNFDESIPRIAEKCSEVLKKITTGQVIVSDCADDASLQQFMSGMNLNNKSDWATGDKLPVCASDFKPSFANEAFAVKSDVTFTAVRSNLNLLQNMPEFSGSWAIASRVLSYDYLWNTIRVQAGAYGCGFGAAQNGSAGFYTYRDPHVDSSIETIKNAATWLANFDANEREFDGYVVSSVSDFDKPMKASALMSRSEGQFFSGRSEDDREKLREEALHTTLDDVRALSESVQKIIDNSSVCVIGNEETIASSAAFDQVTKL</sequence>
<reference evidence="2" key="1">
    <citation type="submission" date="2023-07" db="EMBL/GenBank/DDBJ databases">
        <title>Between Cages and Wild: Unraveling the Impact of Captivity on Animal Microbiomes and Antimicrobial Resistance.</title>
        <authorList>
            <person name="Schmartz G.P."/>
            <person name="Rehner J."/>
            <person name="Schuff M.J."/>
            <person name="Becker S.L."/>
            <person name="Kravczyk M."/>
            <person name="Gurevich A."/>
            <person name="Francke R."/>
            <person name="Mueller R."/>
            <person name="Keller V."/>
            <person name="Keller A."/>
        </authorList>
    </citation>
    <scope>NUCLEOTIDE SEQUENCE</scope>
    <source>
        <strain evidence="2">S12M_St_49</strain>
    </source>
</reference>
<keyword evidence="3" id="KW-1185">Reference proteome</keyword>
<organism evidence="2 3">
    <name type="scientific">Phoenicibacter congonensis</name>
    <dbReference type="NCBI Taxonomy" id="1944646"/>
    <lineage>
        <taxon>Bacteria</taxon>
        <taxon>Bacillati</taxon>
        <taxon>Actinomycetota</taxon>
        <taxon>Coriobacteriia</taxon>
        <taxon>Eggerthellales</taxon>
        <taxon>Eggerthellaceae</taxon>
        <taxon>Phoenicibacter</taxon>
    </lineage>
</organism>
<dbReference type="Pfam" id="PF05193">
    <property type="entry name" value="Peptidase_M16_C"/>
    <property type="match status" value="1"/>
</dbReference>
<evidence type="ECO:0000313" key="3">
    <source>
        <dbReference type="Proteomes" id="UP001168575"/>
    </source>
</evidence>
<dbReference type="PANTHER" id="PTHR43016">
    <property type="entry name" value="PRESEQUENCE PROTEASE"/>
    <property type="match status" value="1"/>
</dbReference>
<dbReference type="Pfam" id="PF22516">
    <property type="entry name" value="PreP_C"/>
    <property type="match status" value="1"/>
</dbReference>
<proteinExistence type="predicted"/>
<dbReference type="InterPro" id="IPR011765">
    <property type="entry name" value="Pept_M16_N"/>
</dbReference>